<dbReference type="SUPFAM" id="SSF52799">
    <property type="entry name" value="(Phosphotyrosine protein) phosphatases II"/>
    <property type="match status" value="1"/>
</dbReference>
<keyword evidence="3" id="KW-0507">mRNA processing</keyword>
<keyword evidence="8 13" id="KW-0342">GTP-binding</keyword>
<dbReference type="InterPro" id="IPR000387">
    <property type="entry name" value="Tyr_Pase_dom"/>
</dbReference>
<dbReference type="Pfam" id="PF03919">
    <property type="entry name" value="mRNA_cap_C"/>
    <property type="match status" value="1"/>
</dbReference>
<comment type="caution">
    <text evidence="16">The sequence shown here is derived from an EMBL/GenBank/DDBJ whole genome shotgun (WGS) entry which is preliminary data.</text>
</comment>
<keyword evidence="7" id="KW-0506">mRNA capping</keyword>
<reference evidence="16 17" key="1">
    <citation type="submission" date="2023-10" db="EMBL/GenBank/DDBJ databases">
        <authorList>
            <person name="Maclean D."/>
            <person name="Macfadyen A."/>
        </authorList>
    </citation>
    <scope>NUCLEOTIDE SEQUENCE [LARGE SCALE GENOMIC DNA]</scope>
</reference>
<evidence type="ECO:0000256" key="8">
    <source>
        <dbReference type="ARBA" id="ARBA00023134"/>
    </source>
</evidence>
<dbReference type="InterPro" id="IPR016130">
    <property type="entry name" value="Tyr_Pase_AS"/>
</dbReference>
<dbReference type="SUPFAM" id="SSF56091">
    <property type="entry name" value="DNA ligase/mRNA capping enzyme, catalytic domain"/>
    <property type="match status" value="1"/>
</dbReference>
<dbReference type="Pfam" id="PF01331">
    <property type="entry name" value="mRNA_cap_enzyme"/>
    <property type="match status" value="1"/>
</dbReference>
<dbReference type="PANTHER" id="PTHR10367">
    <property type="entry name" value="MRNA-CAPPING ENZYME"/>
    <property type="match status" value="1"/>
</dbReference>
<feature type="domain" description="Tyrosine specific protein phosphatases" evidence="15">
    <location>
        <begin position="141"/>
        <end position="207"/>
    </location>
</feature>
<evidence type="ECO:0000259" key="15">
    <source>
        <dbReference type="PROSITE" id="PS50056"/>
    </source>
</evidence>
<comment type="subcellular location">
    <subcellularLocation>
        <location evidence="1">Nucleus</location>
    </subcellularLocation>
</comment>
<keyword evidence="6 13" id="KW-0547">Nucleotide-binding</keyword>
<feature type="binding site" evidence="13">
    <location>
        <position position="346"/>
    </location>
    <ligand>
        <name>GTP</name>
        <dbReference type="ChEBI" id="CHEBI:37565"/>
    </ligand>
</feature>
<dbReference type="InterPro" id="IPR012340">
    <property type="entry name" value="NA-bd_OB-fold"/>
</dbReference>
<dbReference type="EMBL" id="CAUYUE010000011">
    <property type="protein sequence ID" value="CAK0784924.1"/>
    <property type="molecule type" value="Genomic_DNA"/>
</dbReference>
<dbReference type="InterPro" id="IPR013846">
    <property type="entry name" value="mRNA_cap_enzyme_C"/>
</dbReference>
<evidence type="ECO:0000313" key="16">
    <source>
        <dbReference type="EMBL" id="CAK0784924.1"/>
    </source>
</evidence>
<dbReference type="GO" id="GO:0004484">
    <property type="term" value="F:mRNA guanylyltransferase activity"/>
    <property type="evidence" value="ECO:0007669"/>
    <property type="project" value="UniProtKB-EC"/>
</dbReference>
<keyword evidence="9" id="KW-0539">Nucleus</keyword>
<dbReference type="PIRSF" id="PIRSF036958">
    <property type="entry name" value="mRNA_capping_HCE"/>
    <property type="match status" value="1"/>
</dbReference>
<name>A0AAV1IFZ0_9CHLO</name>
<dbReference type="CDD" id="cd07895">
    <property type="entry name" value="Adenylation_mRNA_capping"/>
    <property type="match status" value="1"/>
</dbReference>
<dbReference type="GO" id="GO:0005525">
    <property type="term" value="F:GTP binding"/>
    <property type="evidence" value="ECO:0007669"/>
    <property type="project" value="UniProtKB-KW"/>
</dbReference>
<dbReference type="InterPro" id="IPR051029">
    <property type="entry name" value="mRNA_Capping_Enz/RNA_Phosphat"/>
</dbReference>
<keyword evidence="4" id="KW-0808">Transferase</keyword>
<feature type="region of interest" description="Disordered" evidence="14">
    <location>
        <begin position="1"/>
        <end position="30"/>
    </location>
</feature>
<organism evidence="16 17">
    <name type="scientific">Coccomyxa viridis</name>
    <dbReference type="NCBI Taxonomy" id="1274662"/>
    <lineage>
        <taxon>Eukaryota</taxon>
        <taxon>Viridiplantae</taxon>
        <taxon>Chlorophyta</taxon>
        <taxon>core chlorophytes</taxon>
        <taxon>Trebouxiophyceae</taxon>
        <taxon>Trebouxiophyceae incertae sedis</taxon>
        <taxon>Coccomyxaceae</taxon>
        <taxon>Coccomyxa</taxon>
    </lineage>
</organism>
<evidence type="ECO:0000256" key="14">
    <source>
        <dbReference type="SAM" id="MobiDB-lite"/>
    </source>
</evidence>
<evidence type="ECO:0000256" key="12">
    <source>
        <dbReference type="PIRSR" id="PIRSR036958-2"/>
    </source>
</evidence>
<feature type="active site" description="Phosphocysteine intermediate" evidence="11">
    <location>
        <position position="163"/>
    </location>
</feature>
<feature type="binding site" evidence="13">
    <location>
        <begin position="507"/>
        <end position="509"/>
    </location>
    <ligand>
        <name>GTP</name>
        <dbReference type="ChEBI" id="CHEBI:37565"/>
    </ligand>
</feature>
<feature type="binding site" evidence="13">
    <location>
        <position position="331"/>
    </location>
    <ligand>
        <name>GTP</name>
        <dbReference type="ChEBI" id="CHEBI:37565"/>
    </ligand>
</feature>
<evidence type="ECO:0000313" key="17">
    <source>
        <dbReference type="Proteomes" id="UP001314263"/>
    </source>
</evidence>
<accession>A0AAV1IFZ0</accession>
<dbReference type="SUPFAM" id="SSF50249">
    <property type="entry name" value="Nucleic acid-binding proteins"/>
    <property type="match status" value="1"/>
</dbReference>
<dbReference type="Gene3D" id="3.90.190.10">
    <property type="entry name" value="Protein tyrosine phosphatase superfamily"/>
    <property type="match status" value="1"/>
</dbReference>
<feature type="binding site" evidence="13">
    <location>
        <begin position="377"/>
        <end position="379"/>
    </location>
    <ligand>
        <name>GTP</name>
        <dbReference type="ChEBI" id="CHEBI:37565"/>
    </ligand>
</feature>
<gene>
    <name evidence="16" type="ORF">CVIRNUC_008129</name>
</gene>
<evidence type="ECO:0000256" key="7">
    <source>
        <dbReference type="ARBA" id="ARBA00023042"/>
    </source>
</evidence>
<evidence type="ECO:0000256" key="1">
    <source>
        <dbReference type="ARBA" id="ARBA00004123"/>
    </source>
</evidence>
<dbReference type="EC" id="2.7.7.50" evidence="2"/>
<evidence type="ECO:0000256" key="3">
    <source>
        <dbReference type="ARBA" id="ARBA00022664"/>
    </source>
</evidence>
<dbReference type="GO" id="GO:0140818">
    <property type="term" value="F:mRNA 5'-triphosphate monophosphatase activity"/>
    <property type="evidence" value="ECO:0007669"/>
    <property type="project" value="InterPro"/>
</dbReference>
<dbReference type="GO" id="GO:0005524">
    <property type="term" value="F:ATP binding"/>
    <property type="evidence" value="ECO:0007669"/>
    <property type="project" value="InterPro"/>
</dbReference>
<evidence type="ECO:0000256" key="11">
    <source>
        <dbReference type="PIRSR" id="PIRSR036958-1"/>
    </source>
</evidence>
<dbReference type="PANTHER" id="PTHR10367:SF17">
    <property type="entry name" value="MRNA-CAPPING ENZYME"/>
    <property type="match status" value="1"/>
</dbReference>
<evidence type="ECO:0000256" key="5">
    <source>
        <dbReference type="ARBA" id="ARBA00022695"/>
    </source>
</evidence>
<dbReference type="PROSITE" id="PS00383">
    <property type="entry name" value="TYR_PHOSPHATASE_1"/>
    <property type="match status" value="1"/>
</dbReference>
<evidence type="ECO:0000256" key="13">
    <source>
        <dbReference type="PIRSR" id="PIRSR036958-3"/>
    </source>
</evidence>
<dbReference type="InterPro" id="IPR029021">
    <property type="entry name" value="Prot-tyrosine_phosphatase-like"/>
</dbReference>
<evidence type="ECO:0000256" key="10">
    <source>
        <dbReference type="ARBA" id="ARBA00044624"/>
    </source>
</evidence>
<dbReference type="Gene3D" id="2.40.50.140">
    <property type="entry name" value="Nucleic acid-binding proteins"/>
    <property type="match status" value="1"/>
</dbReference>
<keyword evidence="17" id="KW-1185">Reference proteome</keyword>
<keyword evidence="5" id="KW-0548">Nucleotidyltransferase</keyword>
<feature type="active site" description="N6-GMP-lysine intermediate" evidence="12">
    <location>
        <position position="326"/>
    </location>
</feature>
<evidence type="ECO:0000256" key="9">
    <source>
        <dbReference type="ARBA" id="ARBA00023242"/>
    </source>
</evidence>
<dbReference type="Proteomes" id="UP001314263">
    <property type="component" value="Unassembled WGS sequence"/>
</dbReference>
<evidence type="ECO:0000256" key="2">
    <source>
        <dbReference type="ARBA" id="ARBA00012475"/>
    </source>
</evidence>
<dbReference type="InterPro" id="IPR000340">
    <property type="entry name" value="Dual-sp_phosphatase_cat-dom"/>
</dbReference>
<dbReference type="InterPro" id="IPR017074">
    <property type="entry name" value="mRNA_cap_enz_bifunc"/>
</dbReference>
<dbReference type="InterPro" id="IPR001339">
    <property type="entry name" value="mRNA_cap_enzyme_adenylation"/>
</dbReference>
<comment type="catalytic activity">
    <reaction evidence="10">
        <text>a 5'-end diphospho-ribonucleoside in mRNA + GTP + H(+) = a 5'-end (5'-triphosphoguanosine)-ribonucleoside in mRNA + diphosphate</text>
        <dbReference type="Rhea" id="RHEA:67012"/>
        <dbReference type="Rhea" id="RHEA-COMP:17165"/>
        <dbReference type="Rhea" id="RHEA-COMP:17166"/>
        <dbReference type="ChEBI" id="CHEBI:15378"/>
        <dbReference type="ChEBI" id="CHEBI:33019"/>
        <dbReference type="ChEBI" id="CHEBI:37565"/>
        <dbReference type="ChEBI" id="CHEBI:167616"/>
        <dbReference type="ChEBI" id="CHEBI:167617"/>
        <dbReference type="EC" id="2.7.7.50"/>
    </reaction>
    <physiologicalReaction direction="left-to-right" evidence="10">
        <dbReference type="Rhea" id="RHEA:67013"/>
    </physiologicalReaction>
</comment>
<feature type="binding site" evidence="13">
    <location>
        <begin position="576"/>
        <end position="581"/>
    </location>
    <ligand>
        <name>GTP</name>
        <dbReference type="ChEBI" id="CHEBI:37565"/>
    </ligand>
</feature>
<dbReference type="GO" id="GO:0005634">
    <property type="term" value="C:nucleus"/>
    <property type="evidence" value="ECO:0007669"/>
    <property type="project" value="UniProtKB-SubCell"/>
</dbReference>
<dbReference type="Pfam" id="PF00782">
    <property type="entry name" value="DSPc"/>
    <property type="match status" value="1"/>
</dbReference>
<sequence>MVPKRPGEDGGDAQIEPGSKRLRGEQADGLPPLQIYPKGLELPSGWLDCPPIGHRIEQLHVVPAKVPLGRRFGQILTEEQHFSPEKLIHQLRAKGLEVGLIIDLTNSWRYYDLEEVESLGVTHLKIMCRGRGKAPEPQAVNKFVWELMNFNRTTPGKWAVVHCTHGYNRTGFMIVSMLMRHGCTLAFALRLFKEHRANGIYKEDYIRTLYQYYHEPLPASFQAPALPAWKPEEPDSPKVDHDLDAEEIGGDREELCPLQHDDDIGEDVTSEQADMVCESIIRQVRNVPEDDAVPDPWRTFPGSQPVSLDRQNLSLLHSERYWVTWKADGTRYMLLIMHHGAYLVDRSFKVRRLQMRFPKHFVRNSDSYQSHHMTLLDGELIVDEDRETGKHTYRYLAYDAMAINGKSLVNCPWKERWQAVENLVLKMRQAERIEIDKDVAARLNRYPVHYQYRSELVRVLQKGFYPLWGAKKLLLDVIPTLSHESDGLIFQAYNEPYNVGTDAKLLKWKYGNMNSVDFLLRSKAAGPELYLGKGSDIVLLPGAKVEFSEGEDVRQYENCIVECSWDGDDGVWRFMRVRTDKQLPNAKHVYEKVLASIKDNIEQEDIISEVEEAMKSSVYERDRLQMPVK</sequence>
<dbReference type="AlphaFoldDB" id="A0AAV1IFZ0"/>
<evidence type="ECO:0000256" key="4">
    <source>
        <dbReference type="ARBA" id="ARBA00022679"/>
    </source>
</evidence>
<proteinExistence type="predicted"/>
<dbReference type="PROSITE" id="PS50056">
    <property type="entry name" value="TYR_PHOSPHATASE_2"/>
    <property type="match status" value="1"/>
</dbReference>
<dbReference type="GO" id="GO:0006370">
    <property type="term" value="P:7-methylguanosine mRNA capping"/>
    <property type="evidence" value="ECO:0007669"/>
    <property type="project" value="UniProtKB-KW"/>
</dbReference>
<evidence type="ECO:0000256" key="6">
    <source>
        <dbReference type="ARBA" id="ARBA00022741"/>
    </source>
</evidence>
<protein>
    <recommendedName>
        <fullName evidence="2">mRNA guanylyltransferase</fullName>
        <ecNumber evidence="2">2.7.7.50</ecNumber>
    </recommendedName>
</protein>
<dbReference type="Gene3D" id="3.30.470.30">
    <property type="entry name" value="DNA ligase/mRNA capping enzyme"/>
    <property type="match status" value="1"/>
</dbReference>